<gene>
    <name evidence="1" type="ORF">LTS18_014344</name>
</gene>
<feature type="non-terminal residue" evidence="1">
    <location>
        <position position="139"/>
    </location>
</feature>
<protein>
    <submittedName>
        <fullName evidence="1">Uncharacterized protein</fullName>
    </submittedName>
</protein>
<evidence type="ECO:0000313" key="2">
    <source>
        <dbReference type="Proteomes" id="UP001186974"/>
    </source>
</evidence>
<dbReference type="Proteomes" id="UP001186974">
    <property type="component" value="Unassembled WGS sequence"/>
</dbReference>
<organism evidence="1 2">
    <name type="scientific">Coniosporium uncinatum</name>
    <dbReference type="NCBI Taxonomy" id="93489"/>
    <lineage>
        <taxon>Eukaryota</taxon>
        <taxon>Fungi</taxon>
        <taxon>Dikarya</taxon>
        <taxon>Ascomycota</taxon>
        <taxon>Pezizomycotina</taxon>
        <taxon>Dothideomycetes</taxon>
        <taxon>Dothideomycetes incertae sedis</taxon>
        <taxon>Coniosporium</taxon>
    </lineage>
</organism>
<evidence type="ECO:0000313" key="1">
    <source>
        <dbReference type="EMBL" id="KAK3063588.1"/>
    </source>
</evidence>
<keyword evidence="2" id="KW-1185">Reference proteome</keyword>
<accession>A0ACC3D8Z8</accession>
<name>A0ACC3D8Z8_9PEZI</name>
<comment type="caution">
    <text evidence="1">The sequence shown here is derived from an EMBL/GenBank/DDBJ whole genome shotgun (WGS) entry which is preliminary data.</text>
</comment>
<proteinExistence type="predicted"/>
<dbReference type="EMBL" id="JAWDJW010006791">
    <property type="protein sequence ID" value="KAK3063588.1"/>
    <property type="molecule type" value="Genomic_DNA"/>
</dbReference>
<reference evidence="1" key="1">
    <citation type="submission" date="2024-09" db="EMBL/GenBank/DDBJ databases">
        <title>Black Yeasts Isolated from many extreme environments.</title>
        <authorList>
            <person name="Coleine C."/>
            <person name="Stajich J.E."/>
            <person name="Selbmann L."/>
        </authorList>
    </citation>
    <scope>NUCLEOTIDE SEQUENCE</scope>
    <source>
        <strain evidence="1">CCFEE 5737</strain>
    </source>
</reference>
<sequence length="139" mass="15954">MKPKSHTYTPEQLQQFYKRVNFPPKYIRPNVTDASPEEQFDFLCKLQRYTLCAIPFENLSLHYSPHHSVSIHPDALFSKIVESSGRGGYCMENNALFGTVLNSLGYTFYSAGARVHTPTGYEGWSHRVNIVTIGREKFF</sequence>